<accession>A0A0T5Z4W5</accession>
<proteinExistence type="predicted"/>
<evidence type="ECO:0000313" key="4">
    <source>
        <dbReference type="Proteomes" id="UP000051634"/>
    </source>
</evidence>
<sequence>MGGTVFGREAGWEQDYPKAMALWRLSAEVGVASSQFMLAEMYRLGQGVEVDRVEAYAWYRLALGNGYKLAGDSLVELARSITAEERHKDILRLQDYRRRYKAR</sequence>
<gene>
    <name evidence="1" type="ORF">Ga0074115_11964</name>
    <name evidence="2" type="ORF">Ga0076813_12613</name>
</gene>
<dbReference type="SMART" id="SM00671">
    <property type="entry name" value="SEL1"/>
    <property type="match status" value="1"/>
</dbReference>
<dbReference type="RefSeq" id="WP_057955903.1">
    <property type="nucleotide sequence ID" value="NZ_KQ556897.1"/>
</dbReference>
<evidence type="ECO:0000313" key="3">
    <source>
        <dbReference type="Proteomes" id="UP000051276"/>
    </source>
</evidence>
<name>A0A0T5Z4W5_9GAMM</name>
<dbReference type="AlphaFoldDB" id="A0A0T5Z4W5"/>
<dbReference type="STRING" id="54398.Ga0074115_11964"/>
<evidence type="ECO:0000313" key="2">
    <source>
        <dbReference type="EMBL" id="KRT57932.1"/>
    </source>
</evidence>
<dbReference type="Pfam" id="PF08238">
    <property type="entry name" value="Sel1"/>
    <property type="match status" value="2"/>
</dbReference>
<keyword evidence="4" id="KW-1185">Reference proteome</keyword>
<organism evidence="2 3">
    <name type="scientific">endosymbiont of Ridgeia piscesae</name>
    <dbReference type="NCBI Taxonomy" id="54398"/>
    <lineage>
        <taxon>Bacteria</taxon>
        <taxon>Pseudomonadati</taxon>
        <taxon>Pseudomonadota</taxon>
        <taxon>Gammaproteobacteria</taxon>
        <taxon>sulfur-oxidizing symbionts</taxon>
    </lineage>
</organism>
<evidence type="ECO:0000313" key="1">
    <source>
        <dbReference type="EMBL" id="KRT55525.1"/>
    </source>
</evidence>
<dbReference type="Proteomes" id="UP000051634">
    <property type="component" value="Unassembled WGS sequence"/>
</dbReference>
<dbReference type="EMBL" id="LDXT01000078">
    <property type="protein sequence ID" value="KRT55525.1"/>
    <property type="molecule type" value="Genomic_DNA"/>
</dbReference>
<dbReference type="InterPro" id="IPR011990">
    <property type="entry name" value="TPR-like_helical_dom_sf"/>
</dbReference>
<reference evidence="3 4" key="1">
    <citation type="submission" date="2015-11" db="EMBL/GenBank/DDBJ databases">
        <title>The genome of Candidatus Endoriftia persephone in Ridgeia piscesae and population structure of the North Eastern Pacific vestimentiferan symbionts.</title>
        <authorList>
            <person name="Perez M."/>
            <person name="Juniper K.S."/>
        </authorList>
    </citation>
    <scope>NUCLEOTIDE SEQUENCE [LARGE SCALE GENOMIC DNA]</scope>
    <source>
        <strain evidence="2">Ind10</strain>
        <strain evidence="1">Ind11</strain>
    </source>
</reference>
<dbReference type="PATRIC" id="fig|54398.3.peg.2216"/>
<comment type="caution">
    <text evidence="2">The sequence shown here is derived from an EMBL/GenBank/DDBJ whole genome shotgun (WGS) entry which is preliminary data.</text>
</comment>
<protein>
    <submittedName>
        <fullName evidence="1 2">Sel1 repeat</fullName>
    </submittedName>
</protein>
<dbReference type="EMBL" id="LMXI01000433">
    <property type="protein sequence ID" value="KRT57932.1"/>
    <property type="molecule type" value="Genomic_DNA"/>
</dbReference>
<dbReference type="Gene3D" id="1.25.40.10">
    <property type="entry name" value="Tetratricopeptide repeat domain"/>
    <property type="match status" value="1"/>
</dbReference>
<dbReference type="Proteomes" id="UP000051276">
    <property type="component" value="Unassembled WGS sequence"/>
</dbReference>
<dbReference type="SUPFAM" id="SSF81901">
    <property type="entry name" value="HCP-like"/>
    <property type="match status" value="1"/>
</dbReference>
<dbReference type="InterPro" id="IPR006597">
    <property type="entry name" value="Sel1-like"/>
</dbReference>